<dbReference type="EMBL" id="FNAP01000002">
    <property type="protein sequence ID" value="SDD96164.1"/>
    <property type="molecule type" value="Genomic_DNA"/>
</dbReference>
<dbReference type="Pfam" id="PF06305">
    <property type="entry name" value="LapA_dom"/>
    <property type="match status" value="1"/>
</dbReference>
<protein>
    <submittedName>
        <fullName evidence="8">Uncharacterized integral membrane protein</fullName>
    </submittedName>
</protein>
<dbReference type="RefSeq" id="WP_092782684.1">
    <property type="nucleotide sequence ID" value="NZ_FNAP01000002.1"/>
</dbReference>
<evidence type="ECO:0000256" key="2">
    <source>
        <dbReference type="ARBA" id="ARBA00022692"/>
    </source>
</evidence>
<keyword evidence="3 6" id="KW-1133">Transmembrane helix</keyword>
<keyword evidence="5" id="KW-0175">Coiled coil</keyword>
<dbReference type="STRING" id="69960.SAMN05421720_102202"/>
<evidence type="ECO:0000256" key="3">
    <source>
        <dbReference type="ARBA" id="ARBA00022989"/>
    </source>
</evidence>
<dbReference type="InterPro" id="IPR010445">
    <property type="entry name" value="LapA_dom"/>
</dbReference>
<name>A0A1G6Z086_9PROT</name>
<dbReference type="Proteomes" id="UP000199412">
    <property type="component" value="Unassembled WGS sequence"/>
</dbReference>
<dbReference type="OrthoDB" id="7357768at2"/>
<dbReference type="AlphaFoldDB" id="A0A1G6Z086"/>
<keyword evidence="1" id="KW-1003">Cell membrane</keyword>
<keyword evidence="4 6" id="KW-0472">Membrane</keyword>
<evidence type="ECO:0000256" key="6">
    <source>
        <dbReference type="SAM" id="Phobius"/>
    </source>
</evidence>
<accession>A0A1G6Z086</accession>
<feature type="transmembrane region" description="Helical" evidence="6">
    <location>
        <begin position="43"/>
        <end position="69"/>
    </location>
</feature>
<evidence type="ECO:0000256" key="4">
    <source>
        <dbReference type="ARBA" id="ARBA00023136"/>
    </source>
</evidence>
<dbReference type="GO" id="GO:0005886">
    <property type="term" value="C:plasma membrane"/>
    <property type="evidence" value="ECO:0007669"/>
    <property type="project" value="InterPro"/>
</dbReference>
<organism evidence="8 9">
    <name type="scientific">Rhodospira trueperi</name>
    <dbReference type="NCBI Taxonomy" id="69960"/>
    <lineage>
        <taxon>Bacteria</taxon>
        <taxon>Pseudomonadati</taxon>
        <taxon>Pseudomonadota</taxon>
        <taxon>Alphaproteobacteria</taxon>
        <taxon>Rhodospirillales</taxon>
        <taxon>Rhodospirillaceae</taxon>
        <taxon>Rhodospira</taxon>
    </lineage>
</organism>
<evidence type="ECO:0000313" key="9">
    <source>
        <dbReference type="Proteomes" id="UP000199412"/>
    </source>
</evidence>
<sequence length="103" mass="11615">MFKFFAWLIGLPVIIICVFFAISNQAPVMLDLWPTEYDLEVPLYWAVEGALLAGFIIGVFLTSMTGGGARREARQYRRDLNTCRRELQSAVARAERAEAKTKG</sequence>
<keyword evidence="9" id="KW-1185">Reference proteome</keyword>
<gene>
    <name evidence="8" type="ORF">SAMN05421720_102202</name>
</gene>
<evidence type="ECO:0000256" key="5">
    <source>
        <dbReference type="SAM" id="Coils"/>
    </source>
</evidence>
<reference evidence="8 9" key="1">
    <citation type="submission" date="2016-10" db="EMBL/GenBank/DDBJ databases">
        <authorList>
            <person name="de Groot N.N."/>
        </authorList>
    </citation>
    <scope>NUCLEOTIDE SEQUENCE [LARGE SCALE GENOMIC DNA]</scope>
    <source>
        <strain evidence="8 9">ATCC 700224</strain>
    </source>
</reference>
<feature type="transmembrane region" description="Helical" evidence="6">
    <location>
        <begin position="5"/>
        <end position="23"/>
    </location>
</feature>
<proteinExistence type="predicted"/>
<evidence type="ECO:0000259" key="7">
    <source>
        <dbReference type="Pfam" id="PF06305"/>
    </source>
</evidence>
<keyword evidence="2 6" id="KW-0812">Transmembrane</keyword>
<feature type="domain" description="Lipopolysaccharide assembly protein A" evidence="7">
    <location>
        <begin position="24"/>
        <end position="87"/>
    </location>
</feature>
<evidence type="ECO:0000313" key="8">
    <source>
        <dbReference type="EMBL" id="SDD96164.1"/>
    </source>
</evidence>
<feature type="coiled-coil region" evidence="5">
    <location>
        <begin position="73"/>
        <end position="100"/>
    </location>
</feature>
<evidence type="ECO:0000256" key="1">
    <source>
        <dbReference type="ARBA" id="ARBA00022475"/>
    </source>
</evidence>